<evidence type="ECO:0000256" key="1">
    <source>
        <dbReference type="SAM" id="MobiDB-lite"/>
    </source>
</evidence>
<feature type="compositionally biased region" description="Polar residues" evidence="1">
    <location>
        <begin position="117"/>
        <end position="126"/>
    </location>
</feature>
<proteinExistence type="predicted"/>
<evidence type="ECO:0000313" key="4">
    <source>
        <dbReference type="Proteomes" id="UP000070035"/>
    </source>
</evidence>
<feature type="transmembrane region" description="Helical" evidence="2">
    <location>
        <begin position="15"/>
        <end position="32"/>
    </location>
</feature>
<keyword evidence="2" id="KW-0472">Membrane</keyword>
<dbReference type="EMBL" id="LHXY01000009">
    <property type="protein sequence ID" value="KXB02199.1"/>
    <property type="molecule type" value="Genomic_DNA"/>
</dbReference>
<gene>
    <name evidence="3" type="ORF">AKJ44_01075</name>
</gene>
<keyword evidence="2" id="KW-1133">Transmembrane helix</keyword>
<reference evidence="3 4" key="1">
    <citation type="journal article" date="2016" name="Sci. Rep.">
        <title>Metabolic traits of an uncultured archaeal lineage -MSBL1- from brine pools of the Red Sea.</title>
        <authorList>
            <person name="Mwirichia R."/>
            <person name="Alam I."/>
            <person name="Rashid M."/>
            <person name="Vinu M."/>
            <person name="Ba-Alawi W."/>
            <person name="Anthony Kamau A."/>
            <person name="Kamanda Ngugi D."/>
            <person name="Goker M."/>
            <person name="Klenk H.P."/>
            <person name="Bajic V."/>
            <person name="Stingl U."/>
        </authorList>
    </citation>
    <scope>NUCLEOTIDE SEQUENCE [LARGE SCALE GENOMIC DNA]</scope>
    <source>
        <strain evidence="3">SCGC-AAA261F17</strain>
    </source>
</reference>
<feature type="region of interest" description="Disordered" evidence="1">
    <location>
        <begin position="101"/>
        <end position="126"/>
    </location>
</feature>
<keyword evidence="4" id="KW-1185">Reference proteome</keyword>
<name>A0A133V6X5_9EURY</name>
<feature type="non-terminal residue" evidence="3">
    <location>
        <position position="1"/>
    </location>
</feature>
<evidence type="ECO:0000313" key="3">
    <source>
        <dbReference type="EMBL" id="KXB02199.1"/>
    </source>
</evidence>
<organism evidence="3 4">
    <name type="scientific">candidate division MSBL1 archaeon SCGC-AAA261F17</name>
    <dbReference type="NCBI Taxonomy" id="1698274"/>
    <lineage>
        <taxon>Archaea</taxon>
        <taxon>Methanobacteriati</taxon>
        <taxon>Methanobacteriota</taxon>
        <taxon>candidate division MSBL1</taxon>
    </lineage>
</organism>
<sequence>SSLVIEKLEDALKEWGARLVVVTGLAFIFMNSDIPQREAVKLFEPVAEELENFSRRDPVFFLASGFLSGVEESEILSKLISVADVVLEARDRGQNIRVKLEKHPSKSPQKTILAPPNTWSCSTRRG</sequence>
<keyword evidence="2" id="KW-0812">Transmembrane</keyword>
<dbReference type="AlphaFoldDB" id="A0A133V6X5"/>
<evidence type="ECO:0000256" key="2">
    <source>
        <dbReference type="SAM" id="Phobius"/>
    </source>
</evidence>
<protein>
    <submittedName>
        <fullName evidence="3">Uncharacterized protein</fullName>
    </submittedName>
</protein>
<comment type="caution">
    <text evidence="3">The sequence shown here is derived from an EMBL/GenBank/DDBJ whole genome shotgun (WGS) entry which is preliminary data.</text>
</comment>
<accession>A0A133V6X5</accession>
<dbReference type="Proteomes" id="UP000070035">
    <property type="component" value="Unassembled WGS sequence"/>
</dbReference>